<keyword evidence="1" id="KW-1133">Transmembrane helix</keyword>
<comment type="caution">
    <text evidence="3">The sequence shown here is derived from an EMBL/GenBank/DDBJ whole genome shotgun (WGS) entry which is preliminary data.</text>
</comment>
<dbReference type="AlphaFoldDB" id="A0A176WL45"/>
<feature type="signal peptide" evidence="2">
    <location>
        <begin position="1"/>
        <end position="22"/>
    </location>
</feature>
<evidence type="ECO:0008006" key="5">
    <source>
        <dbReference type="Google" id="ProtNLM"/>
    </source>
</evidence>
<accession>A0A176WL45</accession>
<evidence type="ECO:0000256" key="1">
    <source>
        <dbReference type="SAM" id="Phobius"/>
    </source>
</evidence>
<protein>
    <recommendedName>
        <fullName evidence="5">CASP-like protein</fullName>
    </recommendedName>
</protein>
<keyword evidence="4" id="KW-1185">Reference proteome</keyword>
<gene>
    <name evidence="3" type="ORF">AXG93_884s1000</name>
</gene>
<sequence length="284" mass="28782">MDMIFAFLRLGFAAIFVTLASGSLSFAEDAPLTIIVHPGQSTAEVQQILDFATRTGRPVEIEVGQADAAKVTVTAPPAASAAVPTPASSPAVTAPAAAIPVSAVATAAAPAPSAPAPAPMTPTPEMMATDMGMAKWSQFSAAFMRGAITALSGVGGLPKAMAMADDKLVEEGSSHGRVLMIALATICAAAAATLILRRLFAVAFSGNAATRSRAGGIVGQSLKRMIGDLLSIAFFLLATRLALDMIGTPGMATERMVRPIAPCALHGFAPSFASSSKGDDRCAP</sequence>
<feature type="chain" id="PRO_5008052582" description="CASP-like protein" evidence="2">
    <location>
        <begin position="23"/>
        <end position="284"/>
    </location>
</feature>
<proteinExistence type="predicted"/>
<keyword evidence="2" id="KW-0732">Signal</keyword>
<organism evidence="3 4">
    <name type="scientific">Marchantia polymorpha subsp. ruderalis</name>
    <dbReference type="NCBI Taxonomy" id="1480154"/>
    <lineage>
        <taxon>Eukaryota</taxon>
        <taxon>Viridiplantae</taxon>
        <taxon>Streptophyta</taxon>
        <taxon>Embryophyta</taxon>
        <taxon>Marchantiophyta</taxon>
        <taxon>Marchantiopsida</taxon>
        <taxon>Marchantiidae</taxon>
        <taxon>Marchantiales</taxon>
        <taxon>Marchantiaceae</taxon>
        <taxon>Marchantia</taxon>
    </lineage>
</organism>
<name>A0A176WL45_MARPO</name>
<feature type="transmembrane region" description="Helical" evidence="1">
    <location>
        <begin position="178"/>
        <end position="204"/>
    </location>
</feature>
<evidence type="ECO:0000313" key="4">
    <source>
        <dbReference type="Proteomes" id="UP000077202"/>
    </source>
</evidence>
<keyword evidence="1" id="KW-0812">Transmembrane</keyword>
<dbReference type="EMBL" id="LVLJ01000625">
    <property type="protein sequence ID" value="OAE33584.1"/>
    <property type="molecule type" value="Genomic_DNA"/>
</dbReference>
<reference evidence="3" key="1">
    <citation type="submission" date="2016-03" db="EMBL/GenBank/DDBJ databases">
        <title>Mechanisms controlling the formation of the plant cell surface in tip-growing cells are functionally conserved among land plants.</title>
        <authorList>
            <person name="Honkanen S."/>
            <person name="Jones V.A."/>
            <person name="Morieri G."/>
            <person name="Champion C."/>
            <person name="Hetherington A.J."/>
            <person name="Kelly S."/>
            <person name="Saint-Marcoux D."/>
            <person name="Proust H."/>
            <person name="Prescott H."/>
            <person name="Dolan L."/>
        </authorList>
    </citation>
    <scope>NUCLEOTIDE SEQUENCE [LARGE SCALE GENOMIC DNA]</scope>
    <source>
        <tissue evidence="3">Whole gametophyte</tissue>
    </source>
</reference>
<feature type="transmembrane region" description="Helical" evidence="1">
    <location>
        <begin position="225"/>
        <end position="243"/>
    </location>
</feature>
<evidence type="ECO:0000256" key="2">
    <source>
        <dbReference type="SAM" id="SignalP"/>
    </source>
</evidence>
<dbReference type="Proteomes" id="UP000077202">
    <property type="component" value="Unassembled WGS sequence"/>
</dbReference>
<keyword evidence="1" id="KW-0472">Membrane</keyword>
<evidence type="ECO:0000313" key="3">
    <source>
        <dbReference type="EMBL" id="OAE33584.1"/>
    </source>
</evidence>